<feature type="transmembrane region" description="Helical" evidence="9">
    <location>
        <begin position="830"/>
        <end position="856"/>
    </location>
</feature>
<evidence type="ECO:0000313" key="14">
    <source>
        <dbReference type="EMBL" id="NDV61855.1"/>
    </source>
</evidence>
<feature type="transmembrane region" description="Helical" evidence="9">
    <location>
        <begin position="568"/>
        <end position="587"/>
    </location>
</feature>
<dbReference type="Pfam" id="PF21760">
    <property type="entry name" value="SecD_1st"/>
    <property type="match status" value="1"/>
</dbReference>
<organism evidence="14 15">
    <name type="scientific">Oceanipulchritudo coccoides</name>
    <dbReference type="NCBI Taxonomy" id="2706888"/>
    <lineage>
        <taxon>Bacteria</taxon>
        <taxon>Pseudomonadati</taxon>
        <taxon>Verrucomicrobiota</taxon>
        <taxon>Opitutia</taxon>
        <taxon>Puniceicoccales</taxon>
        <taxon>Oceanipulchritudinaceae</taxon>
        <taxon>Oceanipulchritudo</taxon>
    </lineage>
</organism>
<dbReference type="GO" id="GO:0065002">
    <property type="term" value="P:intracellular protein transmembrane transport"/>
    <property type="evidence" value="ECO:0007669"/>
    <property type="project" value="UniProtKB-UniRule"/>
</dbReference>
<comment type="subcellular location">
    <subcellularLocation>
        <location evidence="1 9">Cell membrane</location>
        <topology evidence="1 9">Multi-pass membrane protein</topology>
    </subcellularLocation>
</comment>
<dbReference type="NCBIfam" id="TIGR00966">
    <property type="entry name" value="transloc_SecF"/>
    <property type="match status" value="1"/>
</dbReference>
<keyword evidence="3 9" id="KW-1003">Cell membrane</keyword>
<dbReference type="Gene3D" id="3.30.1360.200">
    <property type="match status" value="1"/>
</dbReference>
<keyword evidence="6 9" id="KW-1133">Transmembrane helix</keyword>
<comment type="subunit">
    <text evidence="9">Forms a complex with SecF. Part of the essential Sec protein translocation apparatus which comprises SecA, SecYEG and auxiliary proteins SecDF. Other proteins may also be involved.</text>
</comment>
<evidence type="ECO:0000256" key="5">
    <source>
        <dbReference type="ARBA" id="ARBA00022927"/>
    </source>
</evidence>
<evidence type="ECO:0000256" key="3">
    <source>
        <dbReference type="ARBA" id="ARBA00022475"/>
    </source>
</evidence>
<dbReference type="Gene3D" id="3.30.70.3400">
    <property type="match status" value="1"/>
</dbReference>
<dbReference type="HAMAP" id="MF_01464_B">
    <property type="entry name" value="SecF_B"/>
    <property type="match status" value="1"/>
</dbReference>
<evidence type="ECO:0000256" key="10">
    <source>
        <dbReference type="HAMAP-Rule" id="MF_01464"/>
    </source>
</evidence>
<evidence type="ECO:0000259" key="13">
    <source>
        <dbReference type="Pfam" id="PF22599"/>
    </source>
</evidence>
<proteinExistence type="inferred from homology"/>
<dbReference type="InterPro" id="IPR005665">
    <property type="entry name" value="SecF_bac"/>
</dbReference>
<dbReference type="Pfam" id="PF02355">
    <property type="entry name" value="SecD_SecF_C"/>
    <property type="match status" value="2"/>
</dbReference>
<comment type="similarity">
    <text evidence="10">Belongs to the SecD/SecF family. SecF subfamily.</text>
</comment>
<evidence type="ECO:0000256" key="2">
    <source>
        <dbReference type="ARBA" id="ARBA00022448"/>
    </source>
</evidence>
<feature type="domain" description="Protein export membrane protein SecD/SecF C-terminal" evidence="11">
    <location>
        <begin position="681"/>
        <end position="858"/>
    </location>
</feature>
<comment type="caution">
    <text evidence="9">Lacks conserved residue(s) required for the propagation of feature annotation.</text>
</comment>
<dbReference type="PRINTS" id="PR01755">
    <property type="entry name" value="SECFTRNLCASE"/>
</dbReference>
<keyword evidence="2 9" id="KW-0813">Transport</keyword>
<feature type="transmembrane region" description="Helical" evidence="9">
    <location>
        <begin position="417"/>
        <end position="437"/>
    </location>
</feature>
<dbReference type="InterPro" id="IPR022813">
    <property type="entry name" value="SecD/SecF_arch_bac"/>
</dbReference>
<keyword evidence="5 9" id="KW-0653">Protein transport</keyword>
<evidence type="ECO:0000259" key="12">
    <source>
        <dbReference type="Pfam" id="PF21760"/>
    </source>
</evidence>
<protein>
    <recommendedName>
        <fullName evidence="9 10">Multifunctional fusion protein</fullName>
    </recommendedName>
    <domain>
        <recommendedName>
            <fullName evidence="9">Protein translocase subunit SecD</fullName>
        </recommendedName>
    </domain>
    <domain>
        <recommendedName>
            <fullName evidence="10">Protein-export membrane protein SecF</fullName>
        </recommendedName>
    </domain>
</protein>
<dbReference type="Gene3D" id="1.20.1640.10">
    <property type="entry name" value="Multidrug efflux transporter AcrB transmembrane domain"/>
    <property type="match status" value="2"/>
</dbReference>
<dbReference type="Pfam" id="PF22599">
    <property type="entry name" value="SecDF_P1_head"/>
    <property type="match status" value="1"/>
</dbReference>
<comment type="caution">
    <text evidence="14">The sequence shown here is derived from an EMBL/GenBank/DDBJ whole genome shotgun (WGS) entry which is preliminary data.</text>
</comment>
<evidence type="ECO:0000256" key="8">
    <source>
        <dbReference type="ARBA" id="ARBA00023136"/>
    </source>
</evidence>
<dbReference type="Proteomes" id="UP000478417">
    <property type="component" value="Unassembled WGS sequence"/>
</dbReference>
<feature type="domain" description="Protein translocase subunit SecDF P1" evidence="12">
    <location>
        <begin position="167"/>
        <end position="226"/>
    </location>
</feature>
<dbReference type="AlphaFoldDB" id="A0A6B2M231"/>
<gene>
    <name evidence="9 14" type="primary">secD</name>
    <name evidence="10" type="synonym">secF</name>
    <name evidence="14" type="ORF">G0Q06_05275</name>
</gene>
<evidence type="ECO:0000256" key="9">
    <source>
        <dbReference type="HAMAP-Rule" id="MF_01463"/>
    </source>
</evidence>
<evidence type="ECO:0000256" key="1">
    <source>
        <dbReference type="ARBA" id="ARBA00004651"/>
    </source>
</evidence>
<dbReference type="GO" id="GO:0005886">
    <property type="term" value="C:plasma membrane"/>
    <property type="evidence" value="ECO:0007669"/>
    <property type="project" value="UniProtKB-SubCell"/>
</dbReference>
<dbReference type="GO" id="GO:0006605">
    <property type="term" value="P:protein targeting"/>
    <property type="evidence" value="ECO:0007669"/>
    <property type="project" value="UniProtKB-UniRule"/>
</dbReference>
<comment type="function">
    <text evidence="9">Part of the Sec protein translocase complex. Interacts with the SecYEG preprotein conducting channel. SecDF uses the proton motive force (PMF) to complete protein translocation after the ATP-dependent function of SecA.</text>
</comment>
<dbReference type="EMBL" id="JAAGNX010000001">
    <property type="protein sequence ID" value="NDV61855.1"/>
    <property type="molecule type" value="Genomic_DNA"/>
</dbReference>
<feature type="transmembrane region" description="Helical" evidence="9">
    <location>
        <begin position="484"/>
        <end position="506"/>
    </location>
</feature>
<evidence type="ECO:0000256" key="4">
    <source>
        <dbReference type="ARBA" id="ARBA00022692"/>
    </source>
</evidence>
<dbReference type="InterPro" id="IPR048631">
    <property type="entry name" value="SecD_1st"/>
</dbReference>
<dbReference type="GO" id="GO:0043952">
    <property type="term" value="P:protein transport by the Sec complex"/>
    <property type="evidence" value="ECO:0007669"/>
    <property type="project" value="UniProtKB-UniRule"/>
</dbReference>
<evidence type="ECO:0000259" key="11">
    <source>
        <dbReference type="Pfam" id="PF02355"/>
    </source>
</evidence>
<accession>A0A6B2M231</accession>
<feature type="domain" description="Protein export membrane protein SecD/SecF C-terminal" evidence="11">
    <location>
        <begin position="364"/>
        <end position="539"/>
    </location>
</feature>
<keyword evidence="8 9" id="KW-0472">Membrane</keyword>
<keyword evidence="7 9" id="KW-0811">Translocation</keyword>
<feature type="domain" description="SecDF P1 head subdomain" evidence="13">
    <location>
        <begin position="259"/>
        <end position="362"/>
    </location>
</feature>
<dbReference type="HAMAP" id="MF_01463_B">
    <property type="entry name" value="SecD_B"/>
    <property type="match status" value="1"/>
</dbReference>
<dbReference type="InterPro" id="IPR005791">
    <property type="entry name" value="SecD"/>
</dbReference>
<comment type="similarity">
    <text evidence="9">Belongs to the SecD/SecF family. SecD subfamily.</text>
</comment>
<dbReference type="PANTHER" id="PTHR30081">
    <property type="entry name" value="PROTEIN-EXPORT MEMBRANE PROTEIN SEC"/>
    <property type="match status" value="1"/>
</dbReference>
<keyword evidence="4 9" id="KW-0812">Transmembrane</keyword>
<dbReference type="PANTHER" id="PTHR30081:SF1">
    <property type="entry name" value="PROTEIN TRANSLOCASE SUBUNIT SECD"/>
    <property type="match status" value="1"/>
</dbReference>
<feature type="transmembrane region" description="Helical" evidence="9">
    <location>
        <begin position="512"/>
        <end position="536"/>
    </location>
</feature>
<dbReference type="InterPro" id="IPR054384">
    <property type="entry name" value="SecDF_P1_head"/>
</dbReference>
<evidence type="ECO:0000256" key="6">
    <source>
        <dbReference type="ARBA" id="ARBA00022989"/>
    </source>
</evidence>
<name>A0A6B2M231_9BACT</name>
<dbReference type="SUPFAM" id="SSF82866">
    <property type="entry name" value="Multidrug efflux transporter AcrB transmembrane domain"/>
    <property type="match status" value="2"/>
</dbReference>
<sequence length="885" mass="96121">MNGTNLFRLIVTLLVAAWATTELLPPTGTPFEPYLTSQVTAAVDESGTEIKSREDNFSEFEALVVRANEKVEEAAGDATSPYATLYTALLRISEDESIDLSQYFQDIRLQEIRNLKKKNKILLTELLRRSKGEISLGLDLNGGVAITFDVDEASLSEDMFFRQRQLEDARQVVLDRVDGLGVAEPVVRLKGANLIEVQMPGINTEDNPNIAETIGAPALLEFKLVHRTAQPRPGAEPPLGYQVLVEETEDPETGEIVESPTYVKIIPVMTGEIIEEARPQITQTGGYEVTMEFTSEGRRQFAEVTGQIAAGNTDFSIGRLAIVLDGKLVSSPTVRERINSDSARITGSFTQREAFELANALNNPLAVEMEVAEMYEVGPTLAKDARNTSISAGMYGGILVIVFMILYYGLSGLVAMLTVCLNLFIVLGALASFGATITLPGVAALVLTIGMAVDASILIFERIREELHNGKSVHSALVAGYDKAFSTIVDANVTTLITALILVWLGNGPVRGFGVTLSAGILATVFCSLVTSRFILEALVEGGIIKNPFRFQLFKNTSFQFLNHARRAFACSWVLVLIGVASFAYHFDQAFGIDFTGGDEVAVSYSERLSSQQVDEVASSASFVDEDGVTQSFGEVNIFFQTPLGADKDVMIVQTEPDKGEQFFGALNTAYPEAELVELGLTQIGSAVGSEVTRSAILSILVALLGILLYIAFRFEFGYGLGAVVATVHDILMTIGIFVTLGEIFGIGSGQFSAPMIAAILMTVGYSINDTIVVFDRVREELELNPGSNLKKIVHLSINRVLNRTVLTSVTTLFASLMLFLFGAGVIKDFALVFLIGILTGTFSSMFIASPVFFWYHKGDRKSVEKGEILPSYDWTSDESSKQKA</sequence>
<dbReference type="NCBIfam" id="TIGR01129">
    <property type="entry name" value="secD"/>
    <property type="match status" value="1"/>
</dbReference>
<evidence type="ECO:0000313" key="15">
    <source>
        <dbReference type="Proteomes" id="UP000478417"/>
    </source>
</evidence>
<feature type="transmembrane region" description="Helical" evidence="9">
    <location>
        <begin position="696"/>
        <end position="713"/>
    </location>
</feature>
<comment type="subunit">
    <text evidence="10">Forms a complex with SecD. Part of the essential Sec protein translocation apparatus which comprises SecA, SecYEG and auxiliary proteins SecDF. Other proteins may also be involved.</text>
</comment>
<dbReference type="InterPro" id="IPR055344">
    <property type="entry name" value="SecD_SecF_C_bact"/>
</dbReference>
<feature type="transmembrane region" description="Helical" evidence="9">
    <location>
        <begin position="801"/>
        <end position="824"/>
    </location>
</feature>
<feature type="transmembrane region" description="Helical" evidence="9">
    <location>
        <begin position="392"/>
        <end position="410"/>
    </location>
</feature>
<dbReference type="NCBIfam" id="TIGR00916">
    <property type="entry name" value="2A0604s01"/>
    <property type="match status" value="2"/>
</dbReference>
<dbReference type="InterPro" id="IPR048634">
    <property type="entry name" value="SecD_SecF_C"/>
</dbReference>
<dbReference type="GO" id="GO:0015450">
    <property type="term" value="F:protein-transporting ATPase activity"/>
    <property type="evidence" value="ECO:0007669"/>
    <property type="project" value="InterPro"/>
</dbReference>
<keyword evidence="15" id="KW-1185">Reference proteome</keyword>
<evidence type="ECO:0000256" key="7">
    <source>
        <dbReference type="ARBA" id="ARBA00023010"/>
    </source>
</evidence>
<feature type="transmembrane region" description="Helical" evidence="9">
    <location>
        <begin position="753"/>
        <end position="775"/>
    </location>
</feature>
<dbReference type="InterPro" id="IPR022645">
    <property type="entry name" value="SecD/SecF_bac"/>
</dbReference>
<reference evidence="14 15" key="1">
    <citation type="submission" date="2020-02" db="EMBL/GenBank/DDBJ databases">
        <title>Albibacoteraceae fam. nov., the first described family within the subdivision 4 Verrucomicrobia.</title>
        <authorList>
            <person name="Xi F."/>
        </authorList>
    </citation>
    <scope>NUCLEOTIDE SEQUENCE [LARGE SCALE GENOMIC DNA]</scope>
    <source>
        <strain evidence="14 15">CK1056</strain>
    </source>
</reference>
<dbReference type="RefSeq" id="WP_163963159.1">
    <property type="nucleotide sequence ID" value="NZ_JAAGNX010000001.1"/>
</dbReference>
<feature type="transmembrane region" description="Helical" evidence="9">
    <location>
        <begin position="720"/>
        <end position="741"/>
    </location>
</feature>